<reference evidence="1 2" key="1">
    <citation type="submission" date="2018-03" db="EMBL/GenBank/DDBJ databases">
        <title>Aerobic endospore-forming bacteria genome sequencing and assembly.</title>
        <authorList>
            <person name="Cavalcante D.A."/>
            <person name="Driks A."/>
            <person name="Putonti C."/>
            <person name="De-Souza M.T."/>
        </authorList>
    </citation>
    <scope>NUCLEOTIDE SEQUENCE [LARGE SCALE GENOMIC DNA]</scope>
    <source>
        <strain evidence="1 2">SDF0037</strain>
    </source>
</reference>
<dbReference type="Proteomes" id="UP000317944">
    <property type="component" value="Unassembled WGS sequence"/>
</dbReference>
<name>A0A544USY0_LYSSH</name>
<accession>A0A544USY0</accession>
<dbReference type="AlphaFoldDB" id="A0A544USY0"/>
<organism evidence="1 2">
    <name type="scientific">Lysinibacillus sphaericus</name>
    <name type="common">Bacillus sphaericus</name>
    <dbReference type="NCBI Taxonomy" id="1421"/>
    <lineage>
        <taxon>Bacteria</taxon>
        <taxon>Bacillati</taxon>
        <taxon>Bacillota</taxon>
        <taxon>Bacilli</taxon>
        <taxon>Bacillales</taxon>
        <taxon>Bacillaceae</taxon>
        <taxon>Lysinibacillus</taxon>
    </lineage>
</organism>
<comment type="caution">
    <text evidence="1">The sequence shown here is derived from an EMBL/GenBank/DDBJ whole genome shotgun (WGS) entry which is preliminary data.</text>
</comment>
<proteinExistence type="predicted"/>
<evidence type="ECO:0000313" key="1">
    <source>
        <dbReference type="EMBL" id="TQR36941.1"/>
    </source>
</evidence>
<dbReference type="OrthoDB" id="2049249at2"/>
<sequence>MKKLNWQREHLWGGCILASMAHAIMVAHYPELSNEHSWDDINYNVQDSSGARGTITFNPNYVVGAFRNEFSEREYIDALDYFNGAPKEVNQLAVNETLQYLLDEIDGDTVPVITTAFWEGDVGTYSNDSFEDFIENGGFLIESQTKDIETAINEWKEYYDMSDSQINLLYSIFERKISNPSGEIILMDSEIKMIQSDDEEGLNESRISFAELGIKWEM</sequence>
<protein>
    <submittedName>
        <fullName evidence="1">Uncharacterized protein</fullName>
    </submittedName>
</protein>
<dbReference type="EMBL" id="SADV01000003">
    <property type="protein sequence ID" value="TQR36941.1"/>
    <property type="molecule type" value="Genomic_DNA"/>
</dbReference>
<evidence type="ECO:0000313" key="2">
    <source>
        <dbReference type="Proteomes" id="UP000317944"/>
    </source>
</evidence>
<gene>
    <name evidence="1" type="ORF">C7Y47_04305</name>
</gene>